<dbReference type="Proteomes" id="UP001589576">
    <property type="component" value="Unassembled WGS sequence"/>
</dbReference>
<evidence type="ECO:0000313" key="1">
    <source>
        <dbReference type="EMBL" id="MFB9089796.1"/>
    </source>
</evidence>
<accession>A0ABV5GF70</accession>
<name>A0ABV5GF70_9FLAO</name>
<dbReference type="EMBL" id="JBHMFB010000016">
    <property type="protein sequence ID" value="MFB9089796.1"/>
    <property type="molecule type" value="Genomic_DNA"/>
</dbReference>
<dbReference type="RefSeq" id="WP_290286877.1">
    <property type="nucleotide sequence ID" value="NZ_JAUFQN010000019.1"/>
</dbReference>
<reference evidence="1 2" key="1">
    <citation type="submission" date="2024-09" db="EMBL/GenBank/DDBJ databases">
        <authorList>
            <person name="Sun Q."/>
            <person name="Mori K."/>
        </authorList>
    </citation>
    <scope>NUCLEOTIDE SEQUENCE [LARGE SCALE GENOMIC DNA]</scope>
    <source>
        <strain evidence="1 2">CECT 8460</strain>
    </source>
</reference>
<evidence type="ECO:0008006" key="3">
    <source>
        <dbReference type="Google" id="ProtNLM"/>
    </source>
</evidence>
<comment type="caution">
    <text evidence="1">The sequence shown here is derived from an EMBL/GenBank/DDBJ whole genome shotgun (WGS) entry which is preliminary data.</text>
</comment>
<proteinExistence type="predicted"/>
<protein>
    <recommendedName>
        <fullName evidence="3">DUF2946 domain-containing protein</fullName>
    </recommendedName>
</protein>
<sequence length="117" mass="13751">MKNKISILSLSFTFMVMGAILLQSLHSFHHLEKFIAEKHCHHKYAINKTEINHQHHEFDHCFVCEFALSNYTPTHFYSFDFKKTEVLSSYTFCYSKEITQFFRGALFGLRAPPTVIV</sequence>
<evidence type="ECO:0000313" key="2">
    <source>
        <dbReference type="Proteomes" id="UP001589576"/>
    </source>
</evidence>
<organism evidence="1 2">
    <name type="scientific">Flavobacterium paronense</name>
    <dbReference type="NCBI Taxonomy" id="1392775"/>
    <lineage>
        <taxon>Bacteria</taxon>
        <taxon>Pseudomonadati</taxon>
        <taxon>Bacteroidota</taxon>
        <taxon>Flavobacteriia</taxon>
        <taxon>Flavobacteriales</taxon>
        <taxon>Flavobacteriaceae</taxon>
        <taxon>Flavobacterium</taxon>
    </lineage>
</organism>
<gene>
    <name evidence="1" type="ORF">ACFFUU_09305</name>
</gene>
<keyword evidence="2" id="KW-1185">Reference proteome</keyword>